<dbReference type="GO" id="GO:0016020">
    <property type="term" value="C:membrane"/>
    <property type="evidence" value="ECO:0007669"/>
    <property type="project" value="UniProtKB-SubCell"/>
</dbReference>
<evidence type="ECO:0000256" key="5">
    <source>
        <dbReference type="ARBA" id="ARBA00023136"/>
    </source>
</evidence>
<evidence type="ECO:0000256" key="2">
    <source>
        <dbReference type="ARBA" id="ARBA00007362"/>
    </source>
</evidence>
<evidence type="ECO:0000256" key="3">
    <source>
        <dbReference type="ARBA" id="ARBA00022692"/>
    </source>
</evidence>
<feature type="domain" description="EamA" evidence="7">
    <location>
        <begin position="158"/>
        <end position="286"/>
    </location>
</feature>
<comment type="caution">
    <text evidence="8">The sequence shown here is derived from an EMBL/GenBank/DDBJ whole genome shotgun (WGS) entry which is preliminary data.</text>
</comment>
<dbReference type="EMBL" id="PYLO01000002">
    <property type="protein sequence ID" value="PST37801.1"/>
    <property type="molecule type" value="Genomic_DNA"/>
</dbReference>
<feature type="transmembrane region" description="Helical" evidence="6">
    <location>
        <begin position="152"/>
        <end position="174"/>
    </location>
</feature>
<dbReference type="PANTHER" id="PTHR22911">
    <property type="entry name" value="ACYL-MALONYL CONDENSING ENZYME-RELATED"/>
    <property type="match status" value="1"/>
</dbReference>
<feature type="transmembrane region" description="Helical" evidence="6">
    <location>
        <begin position="76"/>
        <end position="94"/>
    </location>
</feature>
<dbReference type="RefSeq" id="WP_107000837.1">
    <property type="nucleotide sequence ID" value="NZ_DBFBUD010000240.1"/>
</dbReference>
<dbReference type="InterPro" id="IPR000620">
    <property type="entry name" value="EamA_dom"/>
</dbReference>
<organism evidence="8 9">
    <name type="scientific">Clostridium fessum</name>
    <dbReference type="NCBI Taxonomy" id="2126740"/>
    <lineage>
        <taxon>Bacteria</taxon>
        <taxon>Bacillati</taxon>
        <taxon>Bacillota</taxon>
        <taxon>Clostridia</taxon>
        <taxon>Eubacteriales</taxon>
        <taxon>Clostridiaceae</taxon>
        <taxon>Clostridium</taxon>
    </lineage>
</organism>
<comment type="similarity">
    <text evidence="2">Belongs to the EamA transporter family.</text>
</comment>
<evidence type="ECO:0000259" key="7">
    <source>
        <dbReference type="Pfam" id="PF00892"/>
    </source>
</evidence>
<gene>
    <name evidence="8" type="ORF">C7U56_08030</name>
</gene>
<sequence length="313" mass="34940">MVENHPDTRKQEYRGIACLVLSAFCFALMSMFVHLAGDLPSMQKSFFRNLVAALAAVVLLLRAGEPFRIRRENLPYFLMRSIFGTMGVLCNFYAVDHLVLADASILNKMSPFFTVLFSWLILKEKVMPIQLSLIFGAFLGSIFVVKPTFSNLALVPSLLGFFGGICAGAAYTMVRKLGEAGEKGPVIVLFFSVFSCVVVLPWLIFDYHPMTWQQMGILLLAGCAAAGGQFAITAAYRYAPASRISIYDYSQLIFSTMLGFFIFGQVPDGWSFLGYGIICLMAIFMFVYNNRKRKNTQKQALLESKEPSDVIKM</sequence>
<dbReference type="Pfam" id="PF00892">
    <property type="entry name" value="EamA"/>
    <property type="match status" value="2"/>
</dbReference>
<dbReference type="Proteomes" id="UP000241048">
    <property type="component" value="Unassembled WGS sequence"/>
</dbReference>
<dbReference type="SUPFAM" id="SSF103481">
    <property type="entry name" value="Multidrug resistance efflux transporter EmrE"/>
    <property type="match status" value="2"/>
</dbReference>
<dbReference type="PANTHER" id="PTHR22911:SF6">
    <property type="entry name" value="SOLUTE CARRIER FAMILY 35 MEMBER G1"/>
    <property type="match status" value="1"/>
</dbReference>
<feature type="transmembrane region" description="Helical" evidence="6">
    <location>
        <begin position="12"/>
        <end position="34"/>
    </location>
</feature>
<evidence type="ECO:0000256" key="1">
    <source>
        <dbReference type="ARBA" id="ARBA00004141"/>
    </source>
</evidence>
<dbReference type="AlphaFoldDB" id="A0A2T3FRB3"/>
<feature type="transmembrane region" description="Helical" evidence="6">
    <location>
        <begin position="270"/>
        <end position="288"/>
    </location>
</feature>
<keyword evidence="5 6" id="KW-0472">Membrane</keyword>
<accession>A0A2T3FRB3</accession>
<evidence type="ECO:0000313" key="8">
    <source>
        <dbReference type="EMBL" id="PST37801.1"/>
    </source>
</evidence>
<feature type="transmembrane region" description="Helical" evidence="6">
    <location>
        <begin position="217"/>
        <end position="239"/>
    </location>
</feature>
<feature type="transmembrane region" description="Helical" evidence="6">
    <location>
        <begin position="129"/>
        <end position="146"/>
    </location>
</feature>
<name>A0A2T3FRB3_9CLOT</name>
<comment type="subcellular location">
    <subcellularLocation>
        <location evidence="1">Membrane</location>
        <topology evidence="1">Multi-pass membrane protein</topology>
    </subcellularLocation>
</comment>
<keyword evidence="3 6" id="KW-0812">Transmembrane</keyword>
<feature type="transmembrane region" description="Helical" evidence="6">
    <location>
        <begin position="186"/>
        <end position="205"/>
    </location>
</feature>
<proteinExistence type="inferred from homology"/>
<keyword evidence="4 6" id="KW-1133">Transmembrane helix</keyword>
<evidence type="ECO:0000313" key="9">
    <source>
        <dbReference type="Proteomes" id="UP000241048"/>
    </source>
</evidence>
<feature type="domain" description="EamA" evidence="7">
    <location>
        <begin position="14"/>
        <end position="145"/>
    </location>
</feature>
<feature type="transmembrane region" description="Helical" evidence="6">
    <location>
        <begin position="46"/>
        <end position="64"/>
    </location>
</feature>
<keyword evidence="9" id="KW-1185">Reference proteome</keyword>
<reference evidence="8 9" key="1">
    <citation type="submission" date="2018-03" db="EMBL/GenBank/DDBJ databases">
        <title>Lachnoclostridium SNUG30386 gen.nov., sp.nov., isolated from human faeces.</title>
        <authorList>
            <person name="Seo B."/>
            <person name="Jeon K."/>
            <person name="Ko G."/>
        </authorList>
    </citation>
    <scope>NUCLEOTIDE SEQUENCE [LARGE SCALE GENOMIC DNA]</scope>
    <source>
        <strain evidence="8 9">SNUG30386</strain>
    </source>
</reference>
<evidence type="ECO:0000256" key="4">
    <source>
        <dbReference type="ARBA" id="ARBA00022989"/>
    </source>
</evidence>
<evidence type="ECO:0000256" key="6">
    <source>
        <dbReference type="SAM" id="Phobius"/>
    </source>
</evidence>
<dbReference type="InterPro" id="IPR037185">
    <property type="entry name" value="EmrE-like"/>
</dbReference>
<protein>
    <submittedName>
        <fullName evidence="8">EamA family transporter</fullName>
    </submittedName>
</protein>